<proteinExistence type="predicted"/>
<dbReference type="Proteomes" id="UP000077926">
    <property type="component" value="Chromosome"/>
</dbReference>
<evidence type="ECO:0000313" key="1">
    <source>
        <dbReference type="EMBL" id="AOH54475.1"/>
    </source>
</evidence>
<keyword evidence="2" id="KW-1185">Reference proteome</keyword>
<dbReference type="AlphaFoldDB" id="A0A1B3XMP0"/>
<reference evidence="1 2" key="1">
    <citation type="submission" date="2016-08" db="EMBL/GenBank/DDBJ databases">
        <title>Complete genome sequence of Bacillus muralis G25-68, a strain with toxicity to nematodes.</title>
        <authorList>
            <person name="Zheng Z."/>
        </authorList>
    </citation>
    <scope>NUCLEOTIDE SEQUENCE [LARGE SCALE GENOMIC DNA]</scope>
    <source>
        <strain evidence="1 2">G25-68</strain>
    </source>
</reference>
<dbReference type="KEGG" id="bmur:ABE28_008930"/>
<sequence length="64" mass="7268">MELGQNFLLVADGLEISADHTSDGWYCLELVNEDDLFFKDLGVIKFDDLINEVSEGKYKLIKTV</sequence>
<name>A0A1B3XMP0_9BACI</name>
<dbReference type="EMBL" id="CP017080">
    <property type="protein sequence ID" value="AOH54475.1"/>
    <property type="molecule type" value="Genomic_DNA"/>
</dbReference>
<protein>
    <submittedName>
        <fullName evidence="1">Uncharacterized protein</fullName>
    </submittedName>
</protein>
<evidence type="ECO:0000313" key="2">
    <source>
        <dbReference type="Proteomes" id="UP000077926"/>
    </source>
</evidence>
<gene>
    <name evidence="1" type="ORF">ABE28_008930</name>
</gene>
<accession>A0A1B3XMP0</accession>
<dbReference type="RefSeq" id="WP_064465820.1">
    <property type="nucleotide sequence ID" value="NZ_CP017080.1"/>
</dbReference>
<organism evidence="1 2">
    <name type="scientific">Peribacillus muralis</name>
    <dbReference type="NCBI Taxonomy" id="264697"/>
    <lineage>
        <taxon>Bacteria</taxon>
        <taxon>Bacillati</taxon>
        <taxon>Bacillota</taxon>
        <taxon>Bacilli</taxon>
        <taxon>Bacillales</taxon>
        <taxon>Bacillaceae</taxon>
        <taxon>Peribacillus</taxon>
    </lineage>
</organism>
<dbReference type="STRING" id="264697.ABE28_008930"/>